<dbReference type="Pfam" id="PF06371">
    <property type="entry name" value="Drf_GBD"/>
    <property type="match status" value="1"/>
</dbReference>
<dbReference type="GO" id="GO:0003779">
    <property type="term" value="F:actin binding"/>
    <property type="evidence" value="ECO:0007669"/>
    <property type="project" value="InterPro"/>
</dbReference>
<dbReference type="SMART" id="SM01139">
    <property type="entry name" value="Drf_FH3"/>
    <property type="match status" value="1"/>
</dbReference>
<dbReference type="InterPro" id="IPR042201">
    <property type="entry name" value="FH2_Formin_sf"/>
</dbReference>
<protein>
    <submittedName>
        <fullName evidence="5">Dishevelled associated activator of morphosis 1</fullName>
    </submittedName>
</protein>
<dbReference type="InterPro" id="IPR016024">
    <property type="entry name" value="ARM-type_fold"/>
</dbReference>
<dbReference type="GO" id="GO:0001725">
    <property type="term" value="C:stress fiber"/>
    <property type="evidence" value="ECO:0007669"/>
    <property type="project" value="TreeGrafter"/>
</dbReference>
<name>A0A673XCL3_SALTR</name>
<dbReference type="PROSITE" id="PS51231">
    <property type="entry name" value="DAD"/>
    <property type="match status" value="1"/>
</dbReference>
<evidence type="ECO:0000313" key="5">
    <source>
        <dbReference type="Ensembl" id="ENSSTUP00000021960.1"/>
    </source>
</evidence>
<dbReference type="PANTHER" id="PTHR45725">
    <property type="entry name" value="FORMIN HOMOLOGY 2 FAMILY MEMBER"/>
    <property type="match status" value="1"/>
</dbReference>
<feature type="compositionally biased region" description="Pro residues" evidence="1">
    <location>
        <begin position="515"/>
        <end position="525"/>
    </location>
</feature>
<dbReference type="PROSITE" id="PS51444">
    <property type="entry name" value="FH2"/>
    <property type="match status" value="1"/>
</dbReference>
<dbReference type="InterPro" id="IPR014767">
    <property type="entry name" value="DAD_dom"/>
</dbReference>
<evidence type="ECO:0000256" key="1">
    <source>
        <dbReference type="SAM" id="MobiDB-lite"/>
    </source>
</evidence>
<dbReference type="AlphaFoldDB" id="A0A673XCL3"/>
<gene>
    <name evidence="5" type="primary">DAAM1</name>
    <name evidence="5" type="synonym">daam1a</name>
</gene>
<feature type="compositionally biased region" description="Basic and acidic residues" evidence="1">
    <location>
        <begin position="993"/>
        <end position="1032"/>
    </location>
</feature>
<dbReference type="SMART" id="SM01140">
    <property type="entry name" value="Drf_GBD"/>
    <property type="match status" value="1"/>
</dbReference>
<dbReference type="OMA" id="IFEMEDM"/>
<dbReference type="Pfam" id="PF06367">
    <property type="entry name" value="Drf_FH3"/>
    <property type="match status" value="1"/>
</dbReference>
<dbReference type="InterPro" id="IPR010473">
    <property type="entry name" value="GTPase-bd"/>
</dbReference>
<dbReference type="Proteomes" id="UP000472277">
    <property type="component" value="Chromosome 25"/>
</dbReference>
<dbReference type="Gene3D" id="1.10.238.150">
    <property type="entry name" value="Formin, FH3 diaphanous domain"/>
    <property type="match status" value="1"/>
</dbReference>
<organism evidence="5 6">
    <name type="scientific">Salmo trutta</name>
    <name type="common">Brown trout</name>
    <dbReference type="NCBI Taxonomy" id="8032"/>
    <lineage>
        <taxon>Eukaryota</taxon>
        <taxon>Metazoa</taxon>
        <taxon>Chordata</taxon>
        <taxon>Craniata</taxon>
        <taxon>Vertebrata</taxon>
        <taxon>Euteleostomi</taxon>
        <taxon>Actinopterygii</taxon>
        <taxon>Neopterygii</taxon>
        <taxon>Teleostei</taxon>
        <taxon>Protacanthopterygii</taxon>
        <taxon>Salmoniformes</taxon>
        <taxon>Salmonidae</taxon>
        <taxon>Salmoninae</taxon>
        <taxon>Salmo</taxon>
    </lineage>
</organism>
<feature type="domain" description="DAD" evidence="2">
    <location>
        <begin position="1033"/>
        <end position="1064"/>
    </location>
</feature>
<feature type="compositionally biased region" description="Pro residues" evidence="1">
    <location>
        <begin position="552"/>
        <end position="584"/>
    </location>
</feature>
<evidence type="ECO:0000313" key="6">
    <source>
        <dbReference type="Proteomes" id="UP000472277"/>
    </source>
</evidence>
<dbReference type="Ensembl" id="ENSSTUT00000023069.1">
    <property type="protein sequence ID" value="ENSSTUP00000021960.1"/>
    <property type="gene ID" value="ENSSTUG00000009594.1"/>
</dbReference>
<dbReference type="Pfam" id="PF02181">
    <property type="entry name" value="FH2"/>
    <property type="match status" value="2"/>
</dbReference>
<feature type="region of interest" description="Disordered" evidence="1">
    <location>
        <begin position="1057"/>
        <end position="1083"/>
    </location>
</feature>
<dbReference type="GeneTree" id="ENSGT00940000156452"/>
<accession>A0A673XCL3</accession>
<reference evidence="5" key="1">
    <citation type="submission" date="2025-08" db="UniProtKB">
        <authorList>
            <consortium name="Ensembl"/>
        </authorList>
    </citation>
    <scope>IDENTIFICATION</scope>
</reference>
<dbReference type="InterPro" id="IPR011989">
    <property type="entry name" value="ARM-like"/>
</dbReference>
<reference evidence="5" key="2">
    <citation type="submission" date="2025-09" db="UniProtKB">
        <authorList>
            <consortium name="Ensembl"/>
        </authorList>
    </citation>
    <scope>IDENTIFICATION</scope>
</reference>
<dbReference type="Gene3D" id="6.10.30.50">
    <property type="match status" value="1"/>
</dbReference>
<sequence length="1083" mass="124330">MAPRKRPGRGFSDIFCCFKGSDHPEITYRLRHDSNFPLQTMAPSLPMPPEEELDAMFSELVEELDLSGKHREVMFALPAEKKWQMYCSKKKVIFSSNKFSQCFHQQRKTLIALEKEDEEERNKTIESLKTALRTQPMRFVTRFIDLDGLTCILNFLKSMDYDTTESQIHTSLIGCIKALMNNSQGRSHVLSHTESINIIAQSLATENVKTKVAVLEIMGAVCLVPGGHRKILEAMLHYQKFACERTRFQTLLNDLDRSTGRYRDEVNLKTAIMSFINAVLSQGAGESSFEFRIHLRYEFLMLGIQPVIDKLRSHDNSTLDRHLDFFEMLRNEDELSLAKRFDTVHIDTKSATQVFELIKKKMSHTDAHPHFISVLQHCLLMPYKRSGNTVQYWLLLDRIVQQIVLQNDKGHDPDVTPLENFNVKNVVRMLVNENEVKQWKEQAEKMRKEHHELQQKFDKKERECDAKTQEKEDMMQTLNKMKEKLEKESSEHKQVKQQVADLSAQLHDLSTRPNPSVPGGPPFIPGAPGGPTAPPPMQAGMIPAPLPLTQGMPPPPPPPPPPPGGPPPPPGMAPFGLPPPPGAPMGPGLKKKNIPQPSNPLKSFNWAKLNKLEGTVWTDVDDINVFKILDLEDIEKTFSAYQRQQVQLTPKYQSITVGKWHFSTYQFTLKDRTQDPKSLLNNLHITIQSVSKATDHAKESEDDTVTSKKVKELSVIDGRRAQNCNILLSRLKLTNEEIKRAILTMDEHEDLPKDMLEQLLKFVPEKSDVDLLEEHKHELDRMAKADRFLYEMSRINHYQPRLQSLYFKKKFAERILEVKPKVEALIRASKEVLQSRNLKQLLEVVLAFGNYMNKGQRGNAYGFKVSSLNKIADTKSSIDKNITLLHYLITILEHKYPKVAVFQEELQSVPEAAKVKYELLSLPQVSGDKFVSVVSQFITVASFSFSDVEDSLTEAKELFLKAVQHFGEDATRMQPDEFFGIFDQFLQAFTEAKQENENMRRRKEEEERRARMEAQLKEQREKERKSRKAKENCEEDGEFDDLVSALRSGEVFDKDLSKMKRNRKRVNSSAETSRERPVTKLNL</sequence>
<feature type="domain" description="GBD/FH3" evidence="3">
    <location>
        <begin position="45"/>
        <end position="411"/>
    </location>
</feature>
<feature type="region of interest" description="Disordered" evidence="1">
    <location>
        <begin position="993"/>
        <end position="1039"/>
    </location>
</feature>
<evidence type="ECO:0000259" key="2">
    <source>
        <dbReference type="PROSITE" id="PS51231"/>
    </source>
</evidence>
<proteinExistence type="predicted"/>
<dbReference type="SUPFAM" id="SSF48371">
    <property type="entry name" value="ARM repeat"/>
    <property type="match status" value="1"/>
</dbReference>
<dbReference type="InterPro" id="IPR010472">
    <property type="entry name" value="FH3_dom"/>
</dbReference>
<feature type="compositionally biased region" description="Basic and acidic residues" evidence="1">
    <location>
        <begin position="1072"/>
        <end position="1083"/>
    </location>
</feature>
<dbReference type="PROSITE" id="PS51232">
    <property type="entry name" value="GBD_FH3"/>
    <property type="match status" value="1"/>
</dbReference>
<dbReference type="Gene3D" id="1.20.58.2220">
    <property type="entry name" value="Formin, FH2 domain"/>
    <property type="match status" value="2"/>
</dbReference>
<dbReference type="InParanoid" id="A0A673XCL3"/>
<dbReference type="Gene3D" id="1.25.10.10">
    <property type="entry name" value="Leucine-rich Repeat Variant"/>
    <property type="match status" value="1"/>
</dbReference>
<dbReference type="GO" id="GO:0031267">
    <property type="term" value="F:small GTPase binding"/>
    <property type="evidence" value="ECO:0007669"/>
    <property type="project" value="InterPro"/>
</dbReference>
<evidence type="ECO:0000259" key="4">
    <source>
        <dbReference type="PROSITE" id="PS51444"/>
    </source>
</evidence>
<dbReference type="InterPro" id="IPR015425">
    <property type="entry name" value="FH2_Formin"/>
</dbReference>
<dbReference type="PANTHER" id="PTHR45725:SF16">
    <property type="entry name" value="DISHEVELED-ASSOCIATED ACTIVATOR OF MORPHOGENESIS 1"/>
    <property type="match status" value="1"/>
</dbReference>
<dbReference type="InterPro" id="IPR051425">
    <property type="entry name" value="Formin_Homology"/>
</dbReference>
<dbReference type="SUPFAM" id="SSF101447">
    <property type="entry name" value="Formin homology 2 domain (FH2 domain)"/>
    <property type="match status" value="1"/>
</dbReference>
<dbReference type="Gene3D" id="1.20.58.630">
    <property type="match status" value="1"/>
</dbReference>
<dbReference type="SMART" id="SM00498">
    <property type="entry name" value="FH2"/>
    <property type="match status" value="1"/>
</dbReference>
<dbReference type="GO" id="GO:0030036">
    <property type="term" value="P:actin cytoskeleton organization"/>
    <property type="evidence" value="ECO:0007669"/>
    <property type="project" value="InterPro"/>
</dbReference>
<dbReference type="FunFam" id="1.25.10.10:FF:000012">
    <property type="entry name" value="Dishevelled associated activator of morphogenesis 2"/>
    <property type="match status" value="1"/>
</dbReference>
<feature type="domain" description="FH2" evidence="4">
    <location>
        <begin position="591"/>
        <end position="1015"/>
    </location>
</feature>
<dbReference type="Gene3D" id="1.20.120.330">
    <property type="entry name" value="Nucleotidyltransferases domain 2"/>
    <property type="match status" value="1"/>
</dbReference>
<dbReference type="InterPro" id="IPR014768">
    <property type="entry name" value="GBD/FH3_dom"/>
</dbReference>
<dbReference type="FunFam" id="1.10.238.150:FF:000001">
    <property type="entry name" value="Dishevelled associated activator of morphogenesis 1"/>
    <property type="match status" value="1"/>
</dbReference>
<feature type="region of interest" description="Disordered" evidence="1">
    <location>
        <begin position="508"/>
        <end position="599"/>
    </location>
</feature>
<keyword evidence="6" id="KW-1185">Reference proteome</keyword>
<evidence type="ECO:0000259" key="3">
    <source>
        <dbReference type="PROSITE" id="PS51232"/>
    </source>
</evidence>